<dbReference type="CDD" id="cd00198">
    <property type="entry name" value="vWFA"/>
    <property type="match status" value="1"/>
</dbReference>
<dbReference type="InterPro" id="IPR054215">
    <property type="entry name" value="DUF6923"/>
</dbReference>
<dbReference type="Pfam" id="PF21959">
    <property type="entry name" value="DUF6923"/>
    <property type="match status" value="1"/>
</dbReference>
<dbReference type="Pfam" id="PF20009">
    <property type="entry name" value="GEVED"/>
    <property type="match status" value="1"/>
</dbReference>
<reference evidence="2 3" key="1">
    <citation type="submission" date="2019-03" db="EMBL/GenBank/DDBJ databases">
        <title>Genomic Encyclopedia of Type Strains, Phase III (KMG-III): the genomes of soil and plant-associated and newly described type strains.</title>
        <authorList>
            <person name="Whitman W."/>
        </authorList>
    </citation>
    <scope>NUCLEOTIDE SEQUENCE [LARGE SCALE GENOMIC DNA]</scope>
    <source>
        <strain evidence="2 3">CGMCC 1.12802</strain>
    </source>
</reference>
<gene>
    <name evidence="2" type="ORF">B0I22_1105</name>
</gene>
<accession>A0A4R8IA25</accession>
<dbReference type="InterPro" id="IPR013519">
    <property type="entry name" value="Int_alpha_beta-p"/>
</dbReference>
<sequence length="1736" mass="180525">MKLKQLKVRLYIVGLMILFIQSLSAQCGADIFILNDNSGSVDATEFRQSKQFVTRLAIEMSPLGTATTQTRIAIGDFSNTNQYLQYDFPGSTNNYTTLLSDIVSYENTPRVLSGGTNVGYGMSAASIVAGLPQIPGRNVAQVLVILTDAYPSQIPQSILNTAATLKSKGFSVIVMAIDEASSDPKLPAVASPGGYFSSTDYQSLASNVIARAKAVAENVCTYVPPTPLSDLTVTLSAFTVKNCTTSAEYSVNYIANNIGNAAFSGNLYISLYDADPRIPGTNLLGVYNAGVANIAAGSSSSGTITGVNIPNLKTAKTLFALVNFNGTTAGNQVPVSSSISQTQLSVSPELNAQNNFSSGTNLISGTGCNMAILNTSVTSKGGACDDEITYTVQVCNSGPQPANVTGVLPFAAPNFVLTGSTSPACDVIGSTFTQIGTDIDGFPADSFGSDNICLSNDGLTMLAGAYKKSRVYSYNGTNWVQKGSDFIDDDVRSVSLSGNGNTIALVDIGTNVLQIFDWNGTTWQQRGLNISNTSSSYSDQVSLSDDGNTVALIGGVSTTTGSISVYQWNGTAWVLKGATITGAANNYLSRVAMSADGNFLLVGGNIRTGQAGLLKSYAWNAATSQWVQRGQTIVGTTADQYLGHSVDISDDGNTFAAGANAYTSVGGAVKLYTWDSATSQWIQKGSTLTTGGGYDGFGYDVALSSSGNTVLCAAVASGSLRVYDYSGSAWVLRNSIPQEQPSDGWGTYLAISANGQVVAGSAKDNNAGGAYAGHVRVFKFDLSCPPLAPGACATYTYTYDVTNAAAGTYDFDAIVQATKTNAAHSNPIINPDKNFTAQNTATTGDGYDGSNHLEDNITLFDNTFCATTHTIDVAVKLNPTSVCAGDFTAATITITNPYPVAIYNTELNLNLNNASLYVSEPYNVSNIVLPSNLGFTNTTGAKTFTVYSLAPGVNSFTVDVSAATGTTAFTAQLTNIDPAYNNNSATTPIVSSNVTGVAAPVRTAGTCPSSVTSAATTINLSYTFTGAASYKWSSGTNGIFANSTNPITTYTINPQDYANGYIDFVLTAYSSIGCETVIPCRVNISGVQRDYGDAPVTYDLNERSIPVAAAHSLFAGLYLGASAPDAEIQNQPSAAADLDGAEEDGLSSLVLTIPSAGSTYSLPVIVTNTSARAAYANAFIDWNADGDFLDDNETGIVVNVPANSGTNTYNINFTVPTNLTMAPNSYVRLRTSLDSDAIKRPFASAGGGEVEDFYVTNTTAFGCDDRMYLSQLNTLYMIDTSTSPFTYTAIGTAAPVNYNSIGINPQDGKMYAIQQAAGGSNTLLVINTNGSVTSLGSISGLPLATYFSGEFDPAGNFYVMANVTNGTSTMYKINVATKTATTIALKYQNNTAAVVYLPDLGYSITTGLLYGVSSSTSTSTSRQLIAINPATGIVSPTGGLYTEAHYGAIYTSSTGEVFGVRNDGGFYQFNLTTGQRVLISPAPASSNNDGAHCITKPITFSADLAVTKTDNRTTYIPGSTTTYTVIVRNNGPFGVVNAEVKDAVPAGIPAANVSYTAVASSGSTTGVSGTQTGAINDLVGLPVGGTVTYTITLAIPSSFTGDLVNTVTVTPPINITDTNAANNTATDTDTGAGACYKPGIAGTGLPVNHGISSLGRAGVENGNWPMVRQSAWTALESKTKGFVVNRLTSSQISAIPAGNLVEGMMIYNVTLNCLQINTTGTATGWSCLTTQACPTN</sequence>
<dbReference type="InterPro" id="IPR047589">
    <property type="entry name" value="DUF11_rpt"/>
</dbReference>
<dbReference type="SUPFAM" id="SSF63829">
    <property type="entry name" value="Calcium-dependent phosphotriesterase"/>
    <property type="match status" value="1"/>
</dbReference>
<name>A0A4R8IA25_9FLAO</name>
<dbReference type="InterPro" id="IPR002035">
    <property type="entry name" value="VWF_A"/>
</dbReference>
<dbReference type="Pfam" id="PF01345">
    <property type="entry name" value="DUF11"/>
    <property type="match status" value="1"/>
</dbReference>
<dbReference type="InterPro" id="IPR050525">
    <property type="entry name" value="ECM_Assembly_Org"/>
</dbReference>
<dbReference type="SUPFAM" id="SSF53300">
    <property type="entry name" value="vWA-like"/>
    <property type="match status" value="1"/>
</dbReference>
<dbReference type="SUPFAM" id="SSF82171">
    <property type="entry name" value="DPP6 N-terminal domain-like"/>
    <property type="match status" value="1"/>
</dbReference>
<dbReference type="PROSITE" id="PS51470">
    <property type="entry name" value="FG_GAP"/>
    <property type="match status" value="1"/>
</dbReference>
<dbReference type="InterPro" id="IPR045474">
    <property type="entry name" value="GEVED"/>
</dbReference>
<dbReference type="Gene3D" id="2.60.40.10">
    <property type="entry name" value="Immunoglobulins"/>
    <property type="match status" value="1"/>
</dbReference>
<dbReference type="Pfam" id="PF00092">
    <property type="entry name" value="VWA"/>
    <property type="match status" value="1"/>
</dbReference>
<dbReference type="PROSITE" id="PS50234">
    <property type="entry name" value="VWFA"/>
    <property type="match status" value="1"/>
</dbReference>
<feature type="domain" description="VWFA" evidence="1">
    <location>
        <begin position="30"/>
        <end position="212"/>
    </location>
</feature>
<dbReference type="PANTHER" id="PTHR24020:SF87">
    <property type="entry name" value="COLLAGEN ALPHA-1(VI) CHAIN-LIKE"/>
    <property type="match status" value="1"/>
</dbReference>
<dbReference type="OrthoDB" id="1403372at2"/>
<keyword evidence="3" id="KW-1185">Reference proteome</keyword>
<protein>
    <submittedName>
        <fullName evidence="2">Putative repeat protein (TIGR01451 family)</fullName>
    </submittedName>
</protein>
<proteinExistence type="predicted"/>
<dbReference type="InterPro" id="IPR013783">
    <property type="entry name" value="Ig-like_fold"/>
</dbReference>
<dbReference type="Proteomes" id="UP000295313">
    <property type="component" value="Unassembled WGS sequence"/>
</dbReference>
<dbReference type="NCBIfam" id="TIGR01451">
    <property type="entry name" value="B_ant_repeat"/>
    <property type="match status" value="1"/>
</dbReference>
<dbReference type="Gene3D" id="3.40.50.410">
    <property type="entry name" value="von Willebrand factor, type A domain"/>
    <property type="match status" value="1"/>
</dbReference>
<evidence type="ECO:0000313" key="3">
    <source>
        <dbReference type="Proteomes" id="UP000295313"/>
    </source>
</evidence>
<evidence type="ECO:0000259" key="1">
    <source>
        <dbReference type="PROSITE" id="PS50234"/>
    </source>
</evidence>
<dbReference type="InterPro" id="IPR036465">
    <property type="entry name" value="vWFA_dom_sf"/>
</dbReference>
<dbReference type="EMBL" id="SOEO01000001">
    <property type="protein sequence ID" value="TDX86942.1"/>
    <property type="molecule type" value="Genomic_DNA"/>
</dbReference>
<comment type="caution">
    <text evidence="2">The sequence shown here is derived from an EMBL/GenBank/DDBJ whole genome shotgun (WGS) entry which is preliminary data.</text>
</comment>
<dbReference type="PANTHER" id="PTHR24020">
    <property type="entry name" value="COLLAGEN ALPHA"/>
    <property type="match status" value="1"/>
</dbReference>
<evidence type="ECO:0000313" key="2">
    <source>
        <dbReference type="EMBL" id="TDX86942.1"/>
    </source>
</evidence>
<organism evidence="2 3">
    <name type="scientific">Epilithonimonas xixisoli</name>
    <dbReference type="NCBI Taxonomy" id="1476462"/>
    <lineage>
        <taxon>Bacteria</taxon>
        <taxon>Pseudomonadati</taxon>
        <taxon>Bacteroidota</taxon>
        <taxon>Flavobacteriia</taxon>
        <taxon>Flavobacteriales</taxon>
        <taxon>Weeksellaceae</taxon>
        <taxon>Chryseobacterium group</taxon>
        <taxon>Epilithonimonas</taxon>
    </lineage>
</organism>
<dbReference type="SMART" id="SM00327">
    <property type="entry name" value="VWA"/>
    <property type="match status" value="1"/>
</dbReference>
<dbReference type="InterPro" id="IPR001434">
    <property type="entry name" value="OmcB-like_DUF11"/>
</dbReference>